<evidence type="ECO:0000256" key="8">
    <source>
        <dbReference type="ARBA" id="ARBA00023125"/>
    </source>
</evidence>
<dbReference type="PANTHER" id="PTHR38839">
    <property type="entry name" value="TRANSCRIPTIONAL REGULATOR WHID-RELATED"/>
    <property type="match status" value="1"/>
</dbReference>
<keyword evidence="7 11" id="KW-0805">Transcription regulation</keyword>
<keyword evidence="4 11" id="KW-0479">Metal-binding</keyword>
<comment type="PTM">
    <text evidence="11">The Fe-S cluster can be nitrosylated by nitric oxide (NO).</text>
</comment>
<comment type="subcellular location">
    <subcellularLocation>
        <location evidence="1 11">Cytoplasm</location>
    </subcellularLocation>
</comment>
<dbReference type="EMBL" id="FNTL01000004">
    <property type="protein sequence ID" value="SED87994.1"/>
    <property type="molecule type" value="Genomic_DNA"/>
</dbReference>
<dbReference type="InterPro" id="IPR034768">
    <property type="entry name" value="4FE4S_WBL"/>
</dbReference>
<comment type="similarity">
    <text evidence="2 11">Belongs to the WhiB family.</text>
</comment>
<evidence type="ECO:0000256" key="10">
    <source>
        <dbReference type="ARBA" id="ARBA00023163"/>
    </source>
</evidence>
<dbReference type="GO" id="GO:0051539">
    <property type="term" value="F:4 iron, 4 sulfur cluster binding"/>
    <property type="evidence" value="ECO:0007669"/>
    <property type="project" value="UniProtKB-UniRule"/>
</dbReference>
<evidence type="ECO:0000256" key="2">
    <source>
        <dbReference type="ARBA" id="ARBA00006597"/>
    </source>
</evidence>
<keyword evidence="9 11" id="KW-1015">Disulfide bond</keyword>
<keyword evidence="6 11" id="KW-0411">Iron-sulfur</keyword>
<dbReference type="PROSITE" id="PS51674">
    <property type="entry name" value="4FE4S_WBL"/>
    <property type="match status" value="1"/>
</dbReference>
<comment type="function">
    <text evidence="11">Acts as a transcriptional regulator. Probably redox-responsive. The apo- but not holo-form probably binds DNA.</text>
</comment>
<dbReference type="GO" id="GO:0003677">
    <property type="term" value="F:DNA binding"/>
    <property type="evidence" value="ECO:0007669"/>
    <property type="project" value="UniProtKB-UniRule"/>
</dbReference>
<proteinExistence type="inferred from homology"/>
<dbReference type="GO" id="GO:0047134">
    <property type="term" value="F:protein-disulfide reductase [NAD(P)H] activity"/>
    <property type="evidence" value="ECO:0007669"/>
    <property type="project" value="TreeGrafter"/>
</dbReference>
<keyword evidence="11" id="KW-0963">Cytoplasm</keyword>
<dbReference type="HAMAP" id="MF_01479">
    <property type="entry name" value="WhiB"/>
    <property type="match status" value="1"/>
</dbReference>
<evidence type="ECO:0000256" key="1">
    <source>
        <dbReference type="ARBA" id="ARBA00004496"/>
    </source>
</evidence>
<evidence type="ECO:0000256" key="4">
    <source>
        <dbReference type="ARBA" id="ARBA00022723"/>
    </source>
</evidence>
<comment type="PTM">
    <text evidence="11">Upon Fe-S cluster removal intramolecular disulfide bonds are formed.</text>
</comment>
<dbReference type="GO" id="GO:0046872">
    <property type="term" value="F:metal ion binding"/>
    <property type="evidence" value="ECO:0007669"/>
    <property type="project" value="UniProtKB-KW"/>
</dbReference>
<feature type="binding site" evidence="11">
    <location>
        <position position="62"/>
    </location>
    <ligand>
        <name>[4Fe-4S] cluster</name>
        <dbReference type="ChEBI" id="CHEBI:49883"/>
    </ligand>
</feature>
<dbReference type="GO" id="GO:0045454">
    <property type="term" value="P:cell redox homeostasis"/>
    <property type="evidence" value="ECO:0007669"/>
    <property type="project" value="TreeGrafter"/>
</dbReference>
<evidence type="ECO:0000313" key="15">
    <source>
        <dbReference type="Proteomes" id="UP000183407"/>
    </source>
</evidence>
<dbReference type="InterPro" id="IPR003482">
    <property type="entry name" value="Whib"/>
</dbReference>
<evidence type="ECO:0000256" key="12">
    <source>
        <dbReference type="SAM" id="MobiDB-lite"/>
    </source>
</evidence>
<evidence type="ECO:0000256" key="6">
    <source>
        <dbReference type="ARBA" id="ARBA00023014"/>
    </source>
</evidence>
<keyword evidence="10 11" id="KW-0804">Transcription</keyword>
<keyword evidence="5 11" id="KW-0408">Iron</keyword>
<accession>A0A1H5EAH9</accession>
<evidence type="ECO:0000256" key="5">
    <source>
        <dbReference type="ARBA" id="ARBA00023004"/>
    </source>
</evidence>
<dbReference type="Pfam" id="PF02467">
    <property type="entry name" value="Whib"/>
    <property type="match status" value="1"/>
</dbReference>
<dbReference type="GO" id="GO:0005737">
    <property type="term" value="C:cytoplasm"/>
    <property type="evidence" value="ECO:0007669"/>
    <property type="project" value="UniProtKB-SubCell"/>
</dbReference>
<feature type="domain" description="4Fe-4S Wbl-type" evidence="13">
    <location>
        <begin position="21"/>
        <end position="86"/>
    </location>
</feature>
<evidence type="ECO:0000256" key="9">
    <source>
        <dbReference type="ARBA" id="ARBA00023157"/>
    </source>
</evidence>
<gene>
    <name evidence="11" type="primary">whiB</name>
    <name evidence="14" type="ORF">SAMN04490220_5888</name>
</gene>
<feature type="binding site" evidence="11">
    <location>
        <position position="56"/>
    </location>
    <ligand>
        <name>[4Fe-4S] cluster</name>
        <dbReference type="ChEBI" id="CHEBI:49883"/>
    </ligand>
</feature>
<evidence type="ECO:0000259" key="13">
    <source>
        <dbReference type="PROSITE" id="PS51674"/>
    </source>
</evidence>
<reference evidence="15" key="1">
    <citation type="submission" date="2016-10" db="EMBL/GenBank/DDBJ databases">
        <authorList>
            <person name="Varghese N."/>
        </authorList>
    </citation>
    <scope>NUCLEOTIDE SEQUENCE [LARGE SCALE GENOMIC DNA]</scope>
    <source>
        <strain evidence="15">DSM 44719</strain>
    </source>
</reference>
<name>A0A1H5EAH9_RHOJO</name>
<comment type="cofactor">
    <cofactor evidence="11">
        <name>[4Fe-4S] cluster</name>
        <dbReference type="ChEBI" id="CHEBI:49883"/>
    </cofactor>
    <text evidence="11">Binds 1 [4Fe-4S] cluster per subunit. Following nitrosylation of the [4Fe-4S] cluster binds 1 [4Fe-8(NO)] cluster per subunit.</text>
</comment>
<dbReference type="Proteomes" id="UP000183407">
    <property type="component" value="Unassembled WGS sequence"/>
</dbReference>
<evidence type="ECO:0000313" key="14">
    <source>
        <dbReference type="EMBL" id="SED87994.1"/>
    </source>
</evidence>
<dbReference type="GO" id="GO:0035731">
    <property type="term" value="F:dinitrosyl-iron complex binding"/>
    <property type="evidence" value="ECO:0007669"/>
    <property type="project" value="UniProtKB-UniRule"/>
</dbReference>
<dbReference type="GO" id="GO:0045892">
    <property type="term" value="P:negative regulation of DNA-templated transcription"/>
    <property type="evidence" value="ECO:0007669"/>
    <property type="project" value="TreeGrafter"/>
</dbReference>
<dbReference type="AlphaFoldDB" id="A0A1H5EAH9"/>
<protein>
    <recommendedName>
        <fullName evidence="11">Transcriptional regulator WhiB</fullName>
    </recommendedName>
</protein>
<sequence>MTFTENHSDRSPGWDWLHEGSCRGTDTDIFFTPDDREQRTIRARRERRAKQICGDCPVLPQCRKHALTAAERYGIWGGMSETERARLGRRRTQRFDSASGDQGNLPPLATGSL</sequence>
<dbReference type="RefSeq" id="WP_073366642.1">
    <property type="nucleotide sequence ID" value="NZ_FNTL01000004.1"/>
</dbReference>
<evidence type="ECO:0000256" key="3">
    <source>
        <dbReference type="ARBA" id="ARBA00022485"/>
    </source>
</evidence>
<keyword evidence="8 11" id="KW-0238">DNA-binding</keyword>
<evidence type="ECO:0000256" key="11">
    <source>
        <dbReference type="HAMAP-Rule" id="MF_01479"/>
    </source>
</evidence>
<organism evidence="14 15">
    <name type="scientific">Rhodococcus jostii</name>
    <dbReference type="NCBI Taxonomy" id="132919"/>
    <lineage>
        <taxon>Bacteria</taxon>
        <taxon>Bacillati</taxon>
        <taxon>Actinomycetota</taxon>
        <taxon>Actinomycetes</taxon>
        <taxon>Mycobacteriales</taxon>
        <taxon>Nocardiaceae</taxon>
        <taxon>Rhodococcus</taxon>
    </lineage>
</organism>
<evidence type="ECO:0000256" key="7">
    <source>
        <dbReference type="ARBA" id="ARBA00023015"/>
    </source>
</evidence>
<dbReference type="OrthoDB" id="4578478at2"/>
<feature type="binding site" evidence="11">
    <location>
        <position position="53"/>
    </location>
    <ligand>
        <name>[4Fe-4S] cluster</name>
        <dbReference type="ChEBI" id="CHEBI:49883"/>
    </ligand>
</feature>
<feature type="region of interest" description="Disordered" evidence="12">
    <location>
        <begin position="85"/>
        <end position="113"/>
    </location>
</feature>
<keyword evidence="3 11" id="KW-0004">4Fe-4S</keyword>
<feature type="binding site" evidence="11">
    <location>
        <position position="22"/>
    </location>
    <ligand>
        <name>[4Fe-4S] cluster</name>
        <dbReference type="ChEBI" id="CHEBI:49883"/>
    </ligand>
</feature>